<reference evidence="1" key="1">
    <citation type="journal article" date="2015" name="Nature">
        <title>Complex archaea that bridge the gap between prokaryotes and eukaryotes.</title>
        <authorList>
            <person name="Spang A."/>
            <person name="Saw J.H."/>
            <person name="Jorgensen S.L."/>
            <person name="Zaremba-Niedzwiedzka K."/>
            <person name="Martijn J."/>
            <person name="Lind A.E."/>
            <person name="van Eijk R."/>
            <person name="Schleper C."/>
            <person name="Guy L."/>
            <person name="Ettema T.J."/>
        </authorList>
    </citation>
    <scope>NUCLEOTIDE SEQUENCE</scope>
</reference>
<dbReference type="EMBL" id="LAZR01006053">
    <property type="protein sequence ID" value="KKM95099.1"/>
    <property type="molecule type" value="Genomic_DNA"/>
</dbReference>
<proteinExistence type="predicted"/>
<comment type="caution">
    <text evidence="1">The sequence shown here is derived from an EMBL/GenBank/DDBJ whole genome shotgun (WGS) entry which is preliminary data.</text>
</comment>
<organism evidence="1">
    <name type="scientific">marine sediment metagenome</name>
    <dbReference type="NCBI Taxonomy" id="412755"/>
    <lineage>
        <taxon>unclassified sequences</taxon>
        <taxon>metagenomes</taxon>
        <taxon>ecological metagenomes</taxon>
    </lineage>
</organism>
<accession>A0A0F9LJA7</accession>
<gene>
    <name evidence="1" type="ORF">LCGC14_1191610</name>
</gene>
<sequence length="55" mass="6400">MSELVFRNYDKKAVRALLKEIGKDRYECALKDQNFLGNPLSMDGFFVEYGYEADT</sequence>
<protein>
    <submittedName>
        <fullName evidence="1">Uncharacterized protein</fullName>
    </submittedName>
</protein>
<name>A0A0F9LJA7_9ZZZZ</name>
<dbReference type="AlphaFoldDB" id="A0A0F9LJA7"/>
<evidence type="ECO:0000313" key="1">
    <source>
        <dbReference type="EMBL" id="KKM95099.1"/>
    </source>
</evidence>